<dbReference type="GO" id="GO:0033314">
    <property type="term" value="P:mitotic DNA replication checkpoint signaling"/>
    <property type="evidence" value="ECO:0007669"/>
    <property type="project" value="TreeGrafter"/>
</dbReference>
<keyword evidence="12" id="KW-1185">Reference proteome</keyword>
<evidence type="ECO:0000256" key="4">
    <source>
        <dbReference type="ARBA" id="ARBA00022763"/>
    </source>
</evidence>
<evidence type="ECO:0000259" key="10">
    <source>
        <dbReference type="Pfam" id="PF12776"/>
    </source>
</evidence>
<proteinExistence type="inferred from homology"/>
<dbReference type="GO" id="GO:0000077">
    <property type="term" value="P:DNA damage checkpoint signaling"/>
    <property type="evidence" value="ECO:0007669"/>
    <property type="project" value="TreeGrafter"/>
</dbReference>
<feature type="domain" description="Myb/SANT-like" evidence="10">
    <location>
        <begin position="506"/>
        <end position="563"/>
    </location>
</feature>
<dbReference type="GO" id="GO:0003682">
    <property type="term" value="F:chromatin binding"/>
    <property type="evidence" value="ECO:0007669"/>
    <property type="project" value="TreeGrafter"/>
</dbReference>
<dbReference type="Pfam" id="PF03215">
    <property type="entry name" value="Rad17"/>
    <property type="match status" value="1"/>
</dbReference>
<gene>
    <name evidence="11" type="ORF">GH714_034661</name>
</gene>
<feature type="signal peptide" evidence="9">
    <location>
        <begin position="1"/>
        <end position="19"/>
    </location>
</feature>
<evidence type="ECO:0000256" key="8">
    <source>
        <dbReference type="SAM" id="MobiDB-lite"/>
    </source>
</evidence>
<evidence type="ECO:0000256" key="9">
    <source>
        <dbReference type="SAM" id="SignalP"/>
    </source>
</evidence>
<feature type="chain" id="PRO_5025445812" description="Myb/SANT-like domain-containing protein" evidence="9">
    <location>
        <begin position="20"/>
        <end position="650"/>
    </location>
</feature>
<name>A0A6A6MF86_HEVBR</name>
<keyword evidence="9" id="KW-0732">Signal</keyword>
<evidence type="ECO:0000256" key="5">
    <source>
        <dbReference type="ARBA" id="ARBA00022840"/>
    </source>
</evidence>
<dbReference type="GO" id="GO:0006281">
    <property type="term" value="P:DNA repair"/>
    <property type="evidence" value="ECO:0007669"/>
    <property type="project" value="InterPro"/>
</dbReference>
<dbReference type="GO" id="GO:0003689">
    <property type="term" value="F:DNA clamp loader activity"/>
    <property type="evidence" value="ECO:0007669"/>
    <property type="project" value="TreeGrafter"/>
</dbReference>
<dbReference type="PANTHER" id="PTHR12172:SF0">
    <property type="entry name" value="CELL CYCLE CHECKPOINT PROTEIN RAD17"/>
    <property type="match status" value="1"/>
</dbReference>
<dbReference type="GO" id="GO:0005524">
    <property type="term" value="F:ATP binding"/>
    <property type="evidence" value="ECO:0007669"/>
    <property type="project" value="UniProtKB-KW"/>
</dbReference>
<comment type="subcellular location">
    <subcellularLocation>
        <location evidence="1">Nucleus</location>
    </subcellularLocation>
</comment>
<protein>
    <recommendedName>
        <fullName evidence="10">Myb/SANT-like domain-containing protein</fullName>
    </recommendedName>
</protein>
<dbReference type="Proteomes" id="UP000467840">
    <property type="component" value="Chromosome 14"/>
</dbReference>
<accession>A0A6A6MF86</accession>
<organism evidence="11 12">
    <name type="scientific">Hevea brasiliensis</name>
    <name type="common">Para rubber tree</name>
    <name type="synonym">Siphonia brasiliensis</name>
    <dbReference type="NCBI Taxonomy" id="3981"/>
    <lineage>
        <taxon>Eukaryota</taxon>
        <taxon>Viridiplantae</taxon>
        <taxon>Streptophyta</taxon>
        <taxon>Embryophyta</taxon>
        <taxon>Tracheophyta</taxon>
        <taxon>Spermatophyta</taxon>
        <taxon>Magnoliopsida</taxon>
        <taxon>eudicotyledons</taxon>
        <taxon>Gunneridae</taxon>
        <taxon>Pentapetalae</taxon>
        <taxon>rosids</taxon>
        <taxon>fabids</taxon>
        <taxon>Malpighiales</taxon>
        <taxon>Euphorbiaceae</taxon>
        <taxon>Crotonoideae</taxon>
        <taxon>Micrandreae</taxon>
        <taxon>Hevea</taxon>
    </lineage>
</organism>
<dbReference type="PANTHER" id="PTHR12172">
    <property type="entry name" value="CELL CYCLE CHECKPOINT PROTEIN RAD17"/>
    <property type="match status" value="1"/>
</dbReference>
<evidence type="ECO:0000256" key="2">
    <source>
        <dbReference type="ARBA" id="ARBA00006168"/>
    </source>
</evidence>
<comment type="caution">
    <text evidence="11">The sequence shown here is derived from an EMBL/GenBank/DDBJ whole genome shotgun (WGS) entry which is preliminary data.</text>
</comment>
<reference evidence="11 12" key="1">
    <citation type="journal article" date="2020" name="Mol. Plant">
        <title>The Chromosome-Based Rubber Tree Genome Provides New Insights into Spurge Genome Evolution and Rubber Biosynthesis.</title>
        <authorList>
            <person name="Liu J."/>
            <person name="Shi C."/>
            <person name="Shi C.C."/>
            <person name="Li W."/>
            <person name="Zhang Q.J."/>
            <person name="Zhang Y."/>
            <person name="Li K."/>
            <person name="Lu H.F."/>
            <person name="Shi C."/>
            <person name="Zhu S.T."/>
            <person name="Xiao Z.Y."/>
            <person name="Nan H."/>
            <person name="Yue Y."/>
            <person name="Zhu X.G."/>
            <person name="Wu Y."/>
            <person name="Hong X.N."/>
            <person name="Fan G.Y."/>
            <person name="Tong Y."/>
            <person name="Zhang D."/>
            <person name="Mao C.L."/>
            <person name="Liu Y.L."/>
            <person name="Hao S.J."/>
            <person name="Liu W.Q."/>
            <person name="Lv M.Q."/>
            <person name="Zhang H.B."/>
            <person name="Liu Y."/>
            <person name="Hu-Tang G.R."/>
            <person name="Wang J.P."/>
            <person name="Wang J.H."/>
            <person name="Sun Y.H."/>
            <person name="Ni S.B."/>
            <person name="Chen W.B."/>
            <person name="Zhang X.C."/>
            <person name="Jiao Y.N."/>
            <person name="Eichler E.E."/>
            <person name="Li G.H."/>
            <person name="Liu X."/>
            <person name="Gao L.Z."/>
        </authorList>
    </citation>
    <scope>NUCLEOTIDE SEQUENCE [LARGE SCALE GENOMIC DNA]</scope>
    <source>
        <strain evidence="12">cv. GT1</strain>
        <tissue evidence="11">Leaf</tissue>
    </source>
</reference>
<dbReference type="SUPFAM" id="SSF52540">
    <property type="entry name" value="P-loop containing nucleoside triphosphate hydrolases"/>
    <property type="match status" value="1"/>
</dbReference>
<dbReference type="Gene3D" id="3.40.50.300">
    <property type="entry name" value="P-loop containing nucleotide triphosphate hydrolases"/>
    <property type="match status" value="1"/>
</dbReference>
<feature type="compositionally biased region" description="Acidic residues" evidence="8">
    <location>
        <begin position="620"/>
        <end position="636"/>
    </location>
</feature>
<evidence type="ECO:0000313" key="11">
    <source>
        <dbReference type="EMBL" id="KAF2312431.1"/>
    </source>
</evidence>
<sequence>MYSVTSGLVSILRLRLLFAGEARKTGEGVVGVGEAAVGDGLLLDPTNPSSILIKPVFTNNSTGREVLAAKSHFLVKILMNFFMGPRYLLVEEVKAWFEERLRDSKENLKNNVIVISGQAGVGKSTTIHVIASHFGATLCEWNAPTPTIWQEHMHNASTGIHYSSKLDEFVNFIEKIRKYGLIPSSFSAESKSPIVLLIDDLPVTHGRVAFERLQNCLVLLARSTRIPTAVLITDYGKADSADHTARYMEELQLSLESAGAYPDAFFVRDKFARLPMRMDAPEKVLCQAHGQARPIADFLHENVLDFISDEAMEAVWDVASYLSDSDLLLSSFHGVLTRYNEAESVLQSAAASVAVRGVLFGNSHPSPSRWHTIRRPKLWQVEQLLLRNQKDTVSQRFIANGGSSFSNLSDVATEYLPVLKWLGHGGSSGFEADHVHAYKDAWDDSIEKMSLDYEGGQISDDEIEDWYILKWNQLYRETVAIDAVGSLNGEASYAVEAANNSAARTTIAGEKTGLKWDKEQLKNRYAVMRRQHAIVKSLLNRSEFRLDASTGNIIATNQAWNEYIKGHPDAAIRGNGCPIYKQLGVIFSEPLTNGNHDQPAELEEEAPSAVPFKETLNNIQEEESSSESEDEDDVADNQETFQPATHIATL</sequence>
<keyword evidence="6" id="KW-0539">Nucleus</keyword>
<evidence type="ECO:0000256" key="7">
    <source>
        <dbReference type="ARBA" id="ARBA00023306"/>
    </source>
</evidence>
<dbReference type="InterPro" id="IPR027417">
    <property type="entry name" value="P-loop_NTPase"/>
</dbReference>
<evidence type="ECO:0000313" key="12">
    <source>
        <dbReference type="Proteomes" id="UP000467840"/>
    </source>
</evidence>
<dbReference type="AlphaFoldDB" id="A0A6A6MF86"/>
<dbReference type="GO" id="GO:0005634">
    <property type="term" value="C:nucleus"/>
    <property type="evidence" value="ECO:0007669"/>
    <property type="project" value="UniProtKB-SubCell"/>
</dbReference>
<dbReference type="InterPro" id="IPR004582">
    <property type="entry name" value="Checkpoint_prot_Rad17_Rad24"/>
</dbReference>
<keyword evidence="3" id="KW-0547">Nucleotide-binding</keyword>
<dbReference type="Pfam" id="PF12776">
    <property type="entry name" value="Myb_DNA-bind_3"/>
    <property type="match status" value="1"/>
</dbReference>
<keyword evidence="7" id="KW-0131">Cell cycle</keyword>
<evidence type="ECO:0000256" key="3">
    <source>
        <dbReference type="ARBA" id="ARBA00022741"/>
    </source>
</evidence>
<keyword evidence="4" id="KW-0227">DNA damage</keyword>
<dbReference type="EMBL" id="JAAGAX010000006">
    <property type="protein sequence ID" value="KAF2312431.1"/>
    <property type="molecule type" value="Genomic_DNA"/>
</dbReference>
<dbReference type="InterPro" id="IPR024752">
    <property type="entry name" value="Myb/SANT-like_dom"/>
</dbReference>
<feature type="region of interest" description="Disordered" evidence="8">
    <location>
        <begin position="591"/>
        <end position="650"/>
    </location>
</feature>
<evidence type="ECO:0000256" key="6">
    <source>
        <dbReference type="ARBA" id="ARBA00023242"/>
    </source>
</evidence>
<evidence type="ECO:0000256" key="1">
    <source>
        <dbReference type="ARBA" id="ARBA00004123"/>
    </source>
</evidence>
<comment type="similarity">
    <text evidence="2">Belongs to the rad17/RAD24 family.</text>
</comment>
<keyword evidence="5" id="KW-0067">ATP-binding</keyword>